<accession>A0A6J7I7X7</accession>
<dbReference type="InterPro" id="IPR001547">
    <property type="entry name" value="Glyco_hydro_5"/>
</dbReference>
<name>A0A6J7I7X7_9ZZZZ</name>
<evidence type="ECO:0000259" key="3">
    <source>
        <dbReference type="Pfam" id="PF00150"/>
    </source>
</evidence>
<dbReference type="SUPFAM" id="SSF51445">
    <property type="entry name" value="(Trans)glycosidases"/>
    <property type="match status" value="1"/>
</dbReference>
<dbReference type="GO" id="GO:0004553">
    <property type="term" value="F:hydrolase activity, hydrolyzing O-glycosyl compounds"/>
    <property type="evidence" value="ECO:0007669"/>
    <property type="project" value="InterPro"/>
</dbReference>
<keyword evidence="1" id="KW-0378">Hydrolase</keyword>
<organism evidence="4">
    <name type="scientific">freshwater metagenome</name>
    <dbReference type="NCBI Taxonomy" id="449393"/>
    <lineage>
        <taxon>unclassified sequences</taxon>
        <taxon>metagenomes</taxon>
        <taxon>ecological metagenomes</taxon>
    </lineage>
</organism>
<evidence type="ECO:0000313" key="4">
    <source>
        <dbReference type="EMBL" id="CAB4926791.1"/>
    </source>
</evidence>
<dbReference type="GO" id="GO:0000272">
    <property type="term" value="P:polysaccharide catabolic process"/>
    <property type="evidence" value="ECO:0007669"/>
    <property type="project" value="InterPro"/>
</dbReference>
<evidence type="ECO:0000256" key="2">
    <source>
        <dbReference type="ARBA" id="ARBA00023295"/>
    </source>
</evidence>
<gene>
    <name evidence="4" type="ORF">UFOPK3564_02147</name>
</gene>
<feature type="domain" description="Glycoside hydrolase family 5" evidence="3">
    <location>
        <begin position="47"/>
        <end position="266"/>
    </location>
</feature>
<dbReference type="Gene3D" id="3.20.20.80">
    <property type="entry name" value="Glycosidases"/>
    <property type="match status" value="1"/>
</dbReference>
<reference evidence="4" key="1">
    <citation type="submission" date="2020-05" db="EMBL/GenBank/DDBJ databases">
        <authorList>
            <person name="Chiriac C."/>
            <person name="Salcher M."/>
            <person name="Ghai R."/>
            <person name="Kavagutti S V."/>
        </authorList>
    </citation>
    <scope>NUCLEOTIDE SEQUENCE</scope>
</reference>
<dbReference type="AlphaFoldDB" id="A0A6J7I7X7"/>
<dbReference type="EMBL" id="CAFBMK010000137">
    <property type="protein sequence ID" value="CAB4926791.1"/>
    <property type="molecule type" value="Genomic_DNA"/>
</dbReference>
<dbReference type="Pfam" id="PF00150">
    <property type="entry name" value="Cellulase"/>
    <property type="match status" value="1"/>
</dbReference>
<proteinExistence type="predicted"/>
<dbReference type="InterPro" id="IPR017853">
    <property type="entry name" value="GH"/>
</dbReference>
<keyword evidence="2" id="KW-0326">Glycosidase</keyword>
<protein>
    <submittedName>
        <fullName evidence="4">Unannotated protein</fullName>
    </submittedName>
</protein>
<evidence type="ECO:0000256" key="1">
    <source>
        <dbReference type="ARBA" id="ARBA00022801"/>
    </source>
</evidence>
<sequence>MSRNTSRVVAAGLASLSLLAVPAAADAAPTKGLQDNAILSDDPALRASFFADAKASRSRTVRVLVNWDERSTTAPADQIARIRRAAVEGRAAKVRLLVGSYVTMGRGKRAGSKVSATTQSRYVLFMGDIADQLKDLPLAGYLTFNEPNYKTAWPTRQERAWVRLSNRVYKQIKKQDRGAKVLVGEAAPNTRSGDASTNPGAFFRKALYLNSSFRPTSRSKAARTKLLGDGFTLHTYDFSRSPTKATSAKDQWTHGNLRSTVSQIKKLARAGRLSGTAARNIHITEFAYRTEGRFKTPTTRAASYLKSAFSLAKRSGVKTFIWYQLRDPKGRSDWKSGLKTSDGKSRRTWTVFRRLR</sequence>